<sequence length="33" mass="4004">MVETIKTDLNTNMNIYLKLEKYLRSFQEVLLNQ</sequence>
<protein>
    <submittedName>
        <fullName evidence="1">Uncharacterized protein</fullName>
    </submittedName>
</protein>
<accession>A0A383EZX2</accession>
<dbReference type="AlphaFoldDB" id="A0A383EZX2"/>
<name>A0A383EZX2_9ZZZZ</name>
<organism evidence="1">
    <name type="scientific">marine metagenome</name>
    <dbReference type="NCBI Taxonomy" id="408172"/>
    <lineage>
        <taxon>unclassified sequences</taxon>
        <taxon>metagenomes</taxon>
        <taxon>ecological metagenomes</taxon>
    </lineage>
</organism>
<evidence type="ECO:0000313" key="1">
    <source>
        <dbReference type="EMBL" id="SVE62437.1"/>
    </source>
</evidence>
<proteinExistence type="predicted"/>
<reference evidence="1" key="1">
    <citation type="submission" date="2018-05" db="EMBL/GenBank/DDBJ databases">
        <authorList>
            <person name="Lanie J.A."/>
            <person name="Ng W.-L."/>
            <person name="Kazmierczak K.M."/>
            <person name="Andrzejewski T.M."/>
            <person name="Davidsen T.M."/>
            <person name="Wayne K.J."/>
            <person name="Tettelin H."/>
            <person name="Glass J.I."/>
            <person name="Rusch D."/>
            <person name="Podicherti R."/>
            <person name="Tsui H.-C.T."/>
            <person name="Winkler M.E."/>
        </authorList>
    </citation>
    <scope>NUCLEOTIDE SEQUENCE</scope>
</reference>
<gene>
    <name evidence="1" type="ORF">METZ01_LOCUS515291</name>
</gene>
<dbReference type="EMBL" id="UINC01230345">
    <property type="protein sequence ID" value="SVE62437.1"/>
    <property type="molecule type" value="Genomic_DNA"/>
</dbReference>